<feature type="coiled-coil region" evidence="12">
    <location>
        <begin position="578"/>
        <end position="626"/>
    </location>
</feature>
<name>A0A6A4X3G1_AMPAM</name>
<dbReference type="InterPro" id="IPR024704">
    <property type="entry name" value="SMC"/>
</dbReference>
<evidence type="ECO:0000256" key="4">
    <source>
        <dbReference type="ARBA" id="ARBA00022741"/>
    </source>
</evidence>
<evidence type="ECO:0000256" key="11">
    <source>
        <dbReference type="PIRNR" id="PIRNR005719"/>
    </source>
</evidence>
<dbReference type="Pfam" id="PF02463">
    <property type="entry name" value="SMC_N"/>
    <property type="match status" value="1"/>
</dbReference>
<evidence type="ECO:0000256" key="10">
    <source>
        <dbReference type="ARBA" id="ARBA00023306"/>
    </source>
</evidence>
<dbReference type="GO" id="GO:0030261">
    <property type="term" value="P:chromosome condensation"/>
    <property type="evidence" value="ECO:0007669"/>
    <property type="project" value="UniProtKB-KW"/>
</dbReference>
<feature type="coiled-coil region" evidence="12">
    <location>
        <begin position="1245"/>
        <end position="1293"/>
    </location>
</feature>
<dbReference type="OrthoDB" id="10255539at2759"/>
<evidence type="ECO:0000256" key="3">
    <source>
        <dbReference type="ARBA" id="ARBA00022618"/>
    </source>
</evidence>
<protein>
    <recommendedName>
        <fullName evidence="11">Structural maintenance of chromosomes protein</fullName>
    </recommendedName>
</protein>
<dbReference type="InterPro" id="IPR027417">
    <property type="entry name" value="P-loop_NTPase"/>
</dbReference>
<dbReference type="SUPFAM" id="SSF75553">
    <property type="entry name" value="Smc hinge domain"/>
    <property type="match status" value="1"/>
</dbReference>
<reference evidence="15 16" key="1">
    <citation type="submission" date="2019-07" db="EMBL/GenBank/DDBJ databases">
        <title>Draft genome assembly of a fouling barnacle, Amphibalanus amphitrite (Darwin, 1854): The first reference genome for Thecostraca.</title>
        <authorList>
            <person name="Kim W."/>
        </authorList>
    </citation>
    <scope>NUCLEOTIDE SEQUENCE [LARGE SCALE GENOMIC DNA]</scope>
    <source>
        <strain evidence="15">SNU_AA5</strain>
        <tissue evidence="15">Soma without cirri and trophi</tissue>
    </source>
</reference>
<evidence type="ECO:0000313" key="15">
    <source>
        <dbReference type="EMBL" id="KAF0309488.1"/>
    </source>
</evidence>
<feature type="region of interest" description="Disordered" evidence="13">
    <location>
        <begin position="211"/>
        <end position="237"/>
    </location>
</feature>
<dbReference type="GO" id="GO:0005524">
    <property type="term" value="F:ATP binding"/>
    <property type="evidence" value="ECO:0007669"/>
    <property type="project" value="UniProtKB-KW"/>
</dbReference>
<evidence type="ECO:0000256" key="12">
    <source>
        <dbReference type="SAM" id="Coils"/>
    </source>
</evidence>
<feature type="compositionally biased region" description="Pro residues" evidence="13">
    <location>
        <begin position="222"/>
        <end position="231"/>
    </location>
</feature>
<evidence type="ECO:0000256" key="13">
    <source>
        <dbReference type="SAM" id="MobiDB-lite"/>
    </source>
</evidence>
<dbReference type="Gene3D" id="3.30.70.1620">
    <property type="match status" value="1"/>
</dbReference>
<keyword evidence="10" id="KW-0131">Cell cycle</keyword>
<dbReference type="PANTHER" id="PTHR43977">
    <property type="entry name" value="STRUCTURAL MAINTENANCE OF CHROMOSOMES PROTEIN 3"/>
    <property type="match status" value="1"/>
</dbReference>
<gene>
    <name evidence="15" type="primary">smc2_0</name>
    <name evidence="15" type="ORF">FJT64_019400</name>
</gene>
<dbReference type="Gene3D" id="1.20.1060.20">
    <property type="match status" value="1"/>
</dbReference>
<feature type="domain" description="SMC hinge" evidence="14">
    <location>
        <begin position="781"/>
        <end position="901"/>
    </location>
</feature>
<evidence type="ECO:0000259" key="14">
    <source>
        <dbReference type="SMART" id="SM00968"/>
    </source>
</evidence>
<dbReference type="SMART" id="SM00968">
    <property type="entry name" value="SMC_hinge"/>
    <property type="match status" value="1"/>
</dbReference>
<evidence type="ECO:0000256" key="6">
    <source>
        <dbReference type="ARBA" id="ARBA00022840"/>
    </source>
</evidence>
<dbReference type="InterPro" id="IPR027120">
    <property type="entry name" value="Smc2_ABC"/>
</dbReference>
<dbReference type="InterPro" id="IPR003395">
    <property type="entry name" value="RecF/RecN/SMC_N"/>
</dbReference>
<keyword evidence="7 12" id="KW-0175">Coiled coil</keyword>
<comment type="similarity">
    <text evidence="2">Belongs to the SMC family. SMC2 subfamily.</text>
</comment>
<keyword evidence="3" id="KW-0132">Cell division</keyword>
<dbReference type="InterPro" id="IPR036277">
    <property type="entry name" value="SMC_hinge_sf"/>
</dbReference>
<dbReference type="FunFam" id="1.20.1060.20:FF:000005">
    <property type="entry name" value="Structural maintenance of chromosomes 2"/>
    <property type="match status" value="1"/>
</dbReference>
<dbReference type="FunFam" id="3.40.50.300:FF:000385">
    <property type="entry name" value="Structural maintenance of chromosomes 2"/>
    <property type="match status" value="1"/>
</dbReference>
<dbReference type="Pfam" id="PF06470">
    <property type="entry name" value="SMC_hinge"/>
    <property type="match status" value="1"/>
</dbReference>
<evidence type="ECO:0000256" key="1">
    <source>
        <dbReference type="ARBA" id="ARBA00004123"/>
    </source>
</evidence>
<evidence type="ECO:0000256" key="9">
    <source>
        <dbReference type="ARBA" id="ARBA00023242"/>
    </source>
</evidence>
<dbReference type="InterPro" id="IPR010935">
    <property type="entry name" value="SMC_hinge"/>
</dbReference>
<sequence length="1442" mass="160902">MLYTSWAAAAERVGSLAPSSGYAGRVSASPPGAVRPAAVPTDGVELNAASLAAIQQLVEAKFEARHSNEDIEERVVGLLNRRFGDLKLSTADIQAAHRLQKDSKVIVRFVKRRVRDEVYDRRFELARRVGGPRAGARDAAGGGGPAPLYINESLTPTNRAIYNELLEVRKRSGGTRVASVFSRRGVVYCRRERGGANIMVRDLKSLRRIIGGGDGPASSERPAPPLPPRPGDPGASTAKMYVTSMLIDGFKSYGQRTEITGFDPLFNAITGLNGSGKSNILDGICFVLGITNLSHVRATNLQELVYKNGQAGITKATVSIKFDNTDKAESPLGYEQYDEITITRQAVRDLHVFSDPSGPTDSLMMTQVVVGGRNKYAINGVNVQNNRVQDLFRSVKLNVNNPHFLIMQGRITKVLNMKPPEILSMIEEAAGTRLYECKKQVAQKTIEKKDAKLKEINDILEEEINPTMNKLKEERSTYLEYQKVEREYEHLSKFCIAFKFVSAQESCKKAVTDEQEVQEGISTVRAQIEKGHTDIGTLEEQIVELQHQRDTETGGQLTALEGKLEEDVKVEAKALAAVKGIKDSVKAEEKKKKQLQKSLADDRTALQQKETEMGQLKTVFDSLREADEQQAAALAAAQKRFQAISSGMFSGDDGEDATLAQQLMNAKTAIADSESARKQADMKLKHTRQELNKRRTAMKKTEAEYKRDSKQLETMEAEVARIEKAIGQLQYDEKQIAELEEERRALRQEINRVREKLDVLESRYPQLALDYRDPERDFDRRTVRGVVGKLFNLKDVNTATALEVTAGGRLYNVVVDTEVVGKKLLERGQLQKRVTFIPLNKISSSCIDQRTIQHAERMVGKENVQTALSCIKHDPQLTKAMEWVFGNTLICRDLDTAKKVAFDPHVQRRAVTLDGDVVDPAGTLTGGSRAARGSVLAELHALAGAQKRLGMLEAHLAKLEEKLAHLTQNADRYAQLKQQQELKQHELGLVRDRLAQTTHAQLQAEVEQMETQIVELEETQQKCVSVETEQRGRVTHLEEQMRDQKAVRERELKAAEGEVKACKAKAEATRKAWQERQQEEEQMRLEIADLGTSVQTTEEQIAAAETALAQYAERLTEAETELTEAKAALVEAQKAVKAQKDVMNAQNKEIQAMAAKKDELIGLNRDRELEIKQLDHKLSKARNDAKDAQERVKRMLSEHEWIAADQQFFGQPNTSYDFKATDPVEASKRIGKLEEARSKLGKSINKRAMKMLGKAEEQFNDLMRKKRIVENDKTKIETVIRELDEKKNEALKQAWEQVNRDFGSIFGTLLPGTSAKLQPPDGASVLDGLEVRVAFGGVWKESLAELSGGQRSLVALSLILSLLLFKPAPIYILDEVDAALDLSHTQNIGTMLRTHFQHSQFIVVSLKDGMFNNANVLFKTKFVDGMSTVSRYTQHVPLGSRK</sequence>
<evidence type="ECO:0000313" key="16">
    <source>
        <dbReference type="Proteomes" id="UP000440578"/>
    </source>
</evidence>
<keyword evidence="9 11" id="KW-0539">Nucleus</keyword>
<dbReference type="GO" id="GO:0051301">
    <property type="term" value="P:cell division"/>
    <property type="evidence" value="ECO:0007669"/>
    <property type="project" value="UniProtKB-KW"/>
</dbReference>
<keyword evidence="8" id="KW-0226">DNA condensation</keyword>
<keyword evidence="16" id="KW-1185">Reference proteome</keyword>
<keyword evidence="6" id="KW-0067">ATP-binding</keyword>
<dbReference type="Gene3D" id="3.40.50.300">
    <property type="entry name" value="P-loop containing nucleotide triphosphate hydrolases"/>
    <property type="match status" value="2"/>
</dbReference>
<evidence type="ECO:0000256" key="2">
    <source>
        <dbReference type="ARBA" id="ARBA00005231"/>
    </source>
</evidence>
<proteinExistence type="inferred from homology"/>
<keyword evidence="4" id="KW-0547">Nucleotide-binding</keyword>
<evidence type="ECO:0000256" key="5">
    <source>
        <dbReference type="ARBA" id="ARBA00022776"/>
    </source>
</evidence>
<comment type="subcellular location">
    <subcellularLocation>
        <location evidence="1 11">Nucleus</location>
    </subcellularLocation>
</comment>
<keyword evidence="5" id="KW-0498">Mitosis</keyword>
<organism evidence="15 16">
    <name type="scientific">Amphibalanus amphitrite</name>
    <name type="common">Striped barnacle</name>
    <name type="synonym">Balanus amphitrite</name>
    <dbReference type="NCBI Taxonomy" id="1232801"/>
    <lineage>
        <taxon>Eukaryota</taxon>
        <taxon>Metazoa</taxon>
        <taxon>Ecdysozoa</taxon>
        <taxon>Arthropoda</taxon>
        <taxon>Crustacea</taxon>
        <taxon>Multicrustacea</taxon>
        <taxon>Cirripedia</taxon>
        <taxon>Thoracica</taxon>
        <taxon>Thoracicalcarea</taxon>
        <taxon>Balanomorpha</taxon>
        <taxon>Balanoidea</taxon>
        <taxon>Balanidae</taxon>
        <taxon>Amphibalaninae</taxon>
        <taxon>Amphibalanus</taxon>
    </lineage>
</organism>
<dbReference type="CDD" id="cd03273">
    <property type="entry name" value="ABC_SMC2_euk"/>
    <property type="match status" value="1"/>
</dbReference>
<dbReference type="SUPFAM" id="SSF52540">
    <property type="entry name" value="P-loop containing nucleoside triphosphate hydrolases"/>
    <property type="match status" value="2"/>
</dbReference>
<feature type="coiled-coil region" evidence="12">
    <location>
        <begin position="942"/>
        <end position="1198"/>
    </location>
</feature>
<evidence type="ECO:0000256" key="8">
    <source>
        <dbReference type="ARBA" id="ARBA00023067"/>
    </source>
</evidence>
<feature type="coiled-coil region" evidence="12">
    <location>
        <begin position="684"/>
        <end position="763"/>
    </location>
</feature>
<dbReference type="GO" id="GO:0005634">
    <property type="term" value="C:nucleus"/>
    <property type="evidence" value="ECO:0007669"/>
    <property type="project" value="UniProtKB-SubCell"/>
</dbReference>
<dbReference type="Proteomes" id="UP000440578">
    <property type="component" value="Unassembled WGS sequence"/>
</dbReference>
<evidence type="ECO:0000256" key="7">
    <source>
        <dbReference type="ARBA" id="ARBA00023054"/>
    </source>
</evidence>
<dbReference type="EMBL" id="VIIS01000396">
    <property type="protein sequence ID" value="KAF0309488.1"/>
    <property type="molecule type" value="Genomic_DNA"/>
</dbReference>
<comment type="caution">
    <text evidence="15">The sequence shown here is derived from an EMBL/GenBank/DDBJ whole genome shotgun (WGS) entry which is preliminary data.</text>
</comment>
<accession>A0A6A4X3G1</accession>
<dbReference type="PIRSF" id="PIRSF005719">
    <property type="entry name" value="SMC"/>
    <property type="match status" value="1"/>
</dbReference>
<dbReference type="GO" id="GO:0016887">
    <property type="term" value="F:ATP hydrolysis activity"/>
    <property type="evidence" value="ECO:0007669"/>
    <property type="project" value="InterPro"/>
</dbReference>
<dbReference type="GO" id="GO:0005694">
    <property type="term" value="C:chromosome"/>
    <property type="evidence" value="ECO:0007669"/>
    <property type="project" value="InterPro"/>
</dbReference>